<dbReference type="NCBIfam" id="NF002674">
    <property type="entry name" value="PRK02399.1-2"/>
    <property type="match status" value="1"/>
</dbReference>
<dbReference type="Gene3D" id="3.40.50.300">
    <property type="entry name" value="P-loop containing nucleotide triphosphate hydrolases"/>
    <property type="match status" value="1"/>
</dbReference>
<dbReference type="EMBL" id="JAELVR010000005">
    <property type="protein sequence ID" value="MBJ6371752.1"/>
    <property type="molecule type" value="Genomic_DNA"/>
</dbReference>
<dbReference type="Pfam" id="PF00005">
    <property type="entry name" value="ABC_tran"/>
    <property type="match status" value="1"/>
</dbReference>
<dbReference type="CDD" id="cd15488">
    <property type="entry name" value="Tm-1-like"/>
    <property type="match status" value="1"/>
</dbReference>
<dbReference type="InterPro" id="IPR017871">
    <property type="entry name" value="ABC_transporter-like_CS"/>
</dbReference>
<organism evidence="5 6">
    <name type="scientific">Sedimentitalea arenosa</name>
    <dbReference type="NCBI Taxonomy" id="2798803"/>
    <lineage>
        <taxon>Bacteria</taxon>
        <taxon>Pseudomonadati</taxon>
        <taxon>Pseudomonadota</taxon>
        <taxon>Alphaproteobacteria</taxon>
        <taxon>Rhodobacterales</taxon>
        <taxon>Paracoccaceae</taxon>
        <taxon>Sedimentitalea</taxon>
    </lineage>
</organism>
<evidence type="ECO:0000313" key="6">
    <source>
        <dbReference type="Proteomes" id="UP000619079"/>
    </source>
</evidence>
<reference evidence="5" key="1">
    <citation type="submission" date="2020-12" db="EMBL/GenBank/DDBJ databases">
        <title>Sedimentitalea sp. nov., isolated from sand in Incheon.</title>
        <authorList>
            <person name="Kim W."/>
        </authorList>
    </citation>
    <scope>NUCLEOTIDE SEQUENCE</scope>
    <source>
        <strain evidence="5">CAU 1593</strain>
    </source>
</reference>
<dbReference type="InterPro" id="IPR003439">
    <property type="entry name" value="ABC_transporter-like_ATP-bd"/>
</dbReference>
<gene>
    <name evidence="5" type="ORF">JF290_09450</name>
</gene>
<dbReference type="SMART" id="SM00382">
    <property type="entry name" value="AAA"/>
    <property type="match status" value="1"/>
</dbReference>
<evidence type="ECO:0000256" key="3">
    <source>
        <dbReference type="SAM" id="MobiDB-lite"/>
    </source>
</evidence>
<dbReference type="Proteomes" id="UP000619079">
    <property type="component" value="Unassembled WGS sequence"/>
</dbReference>
<proteinExistence type="predicted"/>
<dbReference type="Gene3D" id="3.40.50.12030">
    <property type="entry name" value="Uncharacterised protein family UPF0261, NC domain"/>
    <property type="match status" value="1"/>
</dbReference>
<dbReference type="InterPro" id="IPR056778">
    <property type="entry name" value="UPF0261_C"/>
</dbReference>
<dbReference type="GO" id="GO:0005524">
    <property type="term" value="F:ATP binding"/>
    <property type="evidence" value="ECO:0007669"/>
    <property type="project" value="UniProtKB-KW"/>
</dbReference>
<dbReference type="PROSITE" id="PS00211">
    <property type="entry name" value="ABC_TRANSPORTER_1"/>
    <property type="match status" value="1"/>
</dbReference>
<protein>
    <submittedName>
        <fullName evidence="5">ABC transporter permease</fullName>
    </submittedName>
</protein>
<evidence type="ECO:0000313" key="5">
    <source>
        <dbReference type="EMBL" id="MBJ6371752.1"/>
    </source>
</evidence>
<evidence type="ECO:0000256" key="2">
    <source>
        <dbReference type="ARBA" id="ARBA00022840"/>
    </source>
</evidence>
<dbReference type="AlphaFoldDB" id="A0A8J7J7B8"/>
<sequence>MAERGRAPALEIRGLNVYYGASHALQGVDLRLDGGVLSVVGRNGMGKTTLCKAIMGLVPVASGSISFAGQPLVGRPPTEIARLGVGYVPQGRRLWPSLTVDEHLKMVATSSGAWTVERIYSTFPRLAERKSNGGGQLSGGEQQMLAISRALLSNPRLLVMDEPTEGLAPVIVAQVEEMLQNLAEEGDIEVLVIEQNIGVACAIADNVAIMVNGQINRLAPAAQLAGDRDLQQRLLGVGRHAHDDTPDLAGPAEDASAAADPAPQLAKTYMSNPTPPTRWSPPVPVAHLERLARVQTTAASSAPEASNASAEIRPLAAPGAEVVLVAGTLDTKAAELRFMRDIIRAAGLPVRMVDLSTSGGHSGAEIPAHQIAAFHPRGASGVFTGDRGQSVAGITLAFQRWIARQEGIAGVLSAGGSGGTAIVAPAMRALPVGVPKMIVSTVASSDVRQYVGASDITMMHSVADVQGLNAITEEVLANAANAMAGMVTARRQAAARAPRKPAIGLTMFGVTTPCVQQVTAKLSEDYDCLVFHATGIGGQSMETLVDSGKVEGVLDLTTTEVCDMLFGGVFPATEDRFGAIIRTRQPYVGSVGALDMVNFAAPDTVPERYQGRTFYEHNPQVTLMRTTPAECAEMGRWIGTRLNDMEGPVRFFLPEGGVSALDAPGQPFHDDAARAALFDALEATVLQTATRQLIRRPEHINAPGFTAAVVAAFRDLHGAPRPSRNSPSRQKKEVRR</sequence>
<dbReference type="PANTHER" id="PTHR31862:SF1">
    <property type="entry name" value="UPF0261 DOMAIN PROTEIN (AFU_ORTHOLOGUE AFUA_1G10120)"/>
    <property type="match status" value="1"/>
</dbReference>
<dbReference type="GO" id="GO:0016887">
    <property type="term" value="F:ATP hydrolysis activity"/>
    <property type="evidence" value="ECO:0007669"/>
    <property type="project" value="InterPro"/>
</dbReference>
<dbReference type="PROSITE" id="PS50893">
    <property type="entry name" value="ABC_TRANSPORTER_2"/>
    <property type="match status" value="1"/>
</dbReference>
<keyword evidence="2" id="KW-0067">ATP-binding</keyword>
<keyword evidence="1" id="KW-0547">Nucleotide-binding</keyword>
<dbReference type="NCBIfam" id="NF002673">
    <property type="entry name" value="PRK02399.1-1"/>
    <property type="match status" value="1"/>
</dbReference>
<evidence type="ECO:0000259" key="4">
    <source>
        <dbReference type="PROSITE" id="PS50893"/>
    </source>
</evidence>
<feature type="domain" description="ABC transporter" evidence="4">
    <location>
        <begin position="10"/>
        <end position="237"/>
    </location>
</feature>
<dbReference type="RefSeq" id="WP_199024598.1">
    <property type="nucleotide sequence ID" value="NZ_JAELVR010000005.1"/>
</dbReference>
<dbReference type="InterPro" id="IPR051353">
    <property type="entry name" value="Tobamovirus_resist_UPF0261"/>
</dbReference>
<dbReference type="Pfam" id="PF23189">
    <property type="entry name" value="UPF0261_C"/>
    <property type="match status" value="1"/>
</dbReference>
<dbReference type="InterPro" id="IPR027417">
    <property type="entry name" value="P-loop_NTPase"/>
</dbReference>
<feature type="compositionally biased region" description="Low complexity" evidence="3">
    <location>
        <begin position="247"/>
        <end position="260"/>
    </location>
</feature>
<keyword evidence="6" id="KW-1185">Reference proteome</keyword>
<name>A0A8J7J7B8_9RHOB</name>
<dbReference type="PANTHER" id="PTHR31862">
    <property type="entry name" value="UPF0261 DOMAIN PROTEIN (AFU_ORTHOLOGUE AFUA_1G10120)"/>
    <property type="match status" value="1"/>
</dbReference>
<evidence type="ECO:0000256" key="1">
    <source>
        <dbReference type="ARBA" id="ARBA00022741"/>
    </source>
</evidence>
<dbReference type="InterPro" id="IPR044122">
    <property type="entry name" value="UPF0261_N"/>
</dbReference>
<dbReference type="SUPFAM" id="SSF52540">
    <property type="entry name" value="P-loop containing nucleoside triphosphate hydrolases"/>
    <property type="match status" value="1"/>
</dbReference>
<feature type="region of interest" description="Disordered" evidence="3">
    <location>
        <begin position="717"/>
        <end position="736"/>
    </location>
</feature>
<dbReference type="InterPro" id="IPR003593">
    <property type="entry name" value="AAA+_ATPase"/>
</dbReference>
<dbReference type="CDD" id="cd03224">
    <property type="entry name" value="ABC_TM1139_LivF_branched"/>
    <property type="match status" value="1"/>
</dbReference>
<dbReference type="Gene3D" id="3.40.50.12020">
    <property type="entry name" value="Uncharacterised protein family UPF0261, NN domain"/>
    <property type="match status" value="1"/>
</dbReference>
<comment type="caution">
    <text evidence="5">The sequence shown here is derived from an EMBL/GenBank/DDBJ whole genome shotgun (WGS) entry which is preliminary data.</text>
</comment>
<dbReference type="Pfam" id="PF06792">
    <property type="entry name" value="UPF0261"/>
    <property type="match status" value="1"/>
</dbReference>
<accession>A0A8J7J7B8</accession>
<feature type="region of interest" description="Disordered" evidence="3">
    <location>
        <begin position="240"/>
        <end position="260"/>
    </location>
</feature>